<gene>
    <name evidence="3" type="ORF">CKO43_01865</name>
</gene>
<protein>
    <submittedName>
        <fullName evidence="3">Uncharacterized protein</fullName>
    </submittedName>
</protein>
<feature type="compositionally biased region" description="Polar residues" evidence="1">
    <location>
        <begin position="86"/>
        <end position="96"/>
    </location>
</feature>
<evidence type="ECO:0000313" key="4">
    <source>
        <dbReference type="Proteomes" id="UP001041814"/>
    </source>
</evidence>
<reference evidence="3" key="1">
    <citation type="submission" date="2017-08" db="EMBL/GenBank/DDBJ databases">
        <authorList>
            <person name="Imhoff J.F."/>
            <person name="Rahn T."/>
            <person name="Kuenzel S."/>
            <person name="Neulinger S.C."/>
        </authorList>
    </citation>
    <scope>NUCLEOTIDE SEQUENCE</scope>
    <source>
        <strain evidence="3">IM 151</strain>
    </source>
</reference>
<reference evidence="3" key="2">
    <citation type="journal article" date="2020" name="Microorganisms">
        <title>Osmotic Adaptation and Compatible Solute Biosynthesis of Phototrophic Bacteria as Revealed from Genome Analyses.</title>
        <authorList>
            <person name="Imhoff J.F."/>
            <person name="Rahn T."/>
            <person name="Kunzel S."/>
            <person name="Keller A."/>
            <person name="Neulinger S.C."/>
        </authorList>
    </citation>
    <scope>NUCLEOTIDE SEQUENCE</scope>
    <source>
        <strain evidence="3">IM 151</strain>
    </source>
</reference>
<feature type="compositionally biased region" description="Polar residues" evidence="1">
    <location>
        <begin position="63"/>
        <end position="77"/>
    </location>
</feature>
<evidence type="ECO:0000256" key="2">
    <source>
        <dbReference type="SAM" id="SignalP"/>
    </source>
</evidence>
<keyword evidence="2" id="KW-0732">Signal</keyword>
<feature type="region of interest" description="Disordered" evidence="1">
    <location>
        <begin position="60"/>
        <end position="96"/>
    </location>
</feature>
<proteinExistence type="predicted"/>
<dbReference type="EMBL" id="NRRU01000004">
    <property type="protein sequence ID" value="MBK1711524.1"/>
    <property type="molecule type" value="Genomic_DNA"/>
</dbReference>
<dbReference type="Proteomes" id="UP001041814">
    <property type="component" value="Unassembled WGS sequence"/>
</dbReference>
<sequence>MNPNFFIRCVSLLAVSGAASLAQAEIELSTTESRQGDVGAETARQSTALDLYTTSGGVKVGPSATTTVTGGVSQDGSGNFIPDGTRGSQSDTSYGVTVTIPLPELSR</sequence>
<name>A0ABS1DPL4_RUBGE</name>
<evidence type="ECO:0000313" key="3">
    <source>
        <dbReference type="EMBL" id="MBK1711524.1"/>
    </source>
</evidence>
<evidence type="ECO:0000256" key="1">
    <source>
        <dbReference type="SAM" id="MobiDB-lite"/>
    </source>
</evidence>
<feature type="signal peptide" evidence="2">
    <location>
        <begin position="1"/>
        <end position="24"/>
    </location>
</feature>
<accession>A0ABS1DPL4</accession>
<comment type="caution">
    <text evidence="3">The sequence shown here is derived from an EMBL/GenBank/DDBJ whole genome shotgun (WGS) entry which is preliminary data.</text>
</comment>
<feature type="chain" id="PRO_5045756276" evidence="2">
    <location>
        <begin position="25"/>
        <end position="107"/>
    </location>
</feature>
<dbReference type="RefSeq" id="WP_200225280.1">
    <property type="nucleotide sequence ID" value="NZ_NRRT01000001.1"/>
</dbReference>
<organism evidence="3 4">
    <name type="scientific">Rubrivivax gelatinosus</name>
    <name type="common">Rhodocyclus gelatinosus</name>
    <name type="synonym">Rhodopseudomonas gelatinosa</name>
    <dbReference type="NCBI Taxonomy" id="28068"/>
    <lineage>
        <taxon>Bacteria</taxon>
        <taxon>Pseudomonadati</taxon>
        <taxon>Pseudomonadota</taxon>
        <taxon>Betaproteobacteria</taxon>
        <taxon>Burkholderiales</taxon>
        <taxon>Sphaerotilaceae</taxon>
        <taxon>Rubrivivax</taxon>
    </lineage>
</organism>
<keyword evidence="4" id="KW-1185">Reference proteome</keyword>